<gene>
    <name evidence="4" type="ORF">GCM10025869_17440</name>
</gene>
<evidence type="ECO:0000313" key="4">
    <source>
        <dbReference type="EMBL" id="GMA91215.1"/>
    </source>
</evidence>
<keyword evidence="2" id="KW-0732">Signal</keyword>
<dbReference type="Proteomes" id="UP001157069">
    <property type="component" value="Unassembled WGS sequence"/>
</dbReference>
<evidence type="ECO:0000256" key="1">
    <source>
        <dbReference type="ARBA" id="ARBA00010062"/>
    </source>
</evidence>
<keyword evidence="5" id="KW-1185">Reference proteome</keyword>
<reference evidence="5" key="1">
    <citation type="journal article" date="2019" name="Int. J. Syst. Evol. Microbiol.">
        <title>The Global Catalogue of Microorganisms (GCM) 10K type strain sequencing project: providing services to taxonomists for standard genome sequencing and annotation.</title>
        <authorList>
            <consortium name="The Broad Institute Genomics Platform"/>
            <consortium name="The Broad Institute Genome Sequencing Center for Infectious Disease"/>
            <person name="Wu L."/>
            <person name="Ma J."/>
        </authorList>
    </citation>
    <scope>NUCLEOTIDE SEQUENCE [LARGE SCALE GENOMIC DNA]</scope>
    <source>
        <strain evidence="5">NBRC 108755</strain>
    </source>
</reference>
<dbReference type="SUPFAM" id="SSF53822">
    <property type="entry name" value="Periplasmic binding protein-like I"/>
    <property type="match status" value="1"/>
</dbReference>
<evidence type="ECO:0000313" key="5">
    <source>
        <dbReference type="Proteomes" id="UP001157069"/>
    </source>
</evidence>
<comment type="similarity">
    <text evidence="1">Belongs to the leucine-binding protein family.</text>
</comment>
<sequence length="371" mass="37508">MLRIGTLFPTTGATSFLGAAQVAGVNAAVREINAAGGFDGAPVEVVNRDSGDATTEKAEESFAALVEKGVDVIIGPSSSVLAERLLPRAIEAGIPLISPAATYPGVGTDAEGFFARTVPAYPLQGVALGELLTAQKAAEVALVVGTDDVSGSITPTLTESLSANGGELVVTATVADAAAVASAVSKVTTAKPDAVVLATPDNGDVTKALITALVKAGYGGTKLWLTSQNLADYSQALPAGTLKDVNGVLEGGRPDDAFIAKLKVEDPGLGDVRYAAEAYDATVIAALAAILAHDDGGASIAWKLGAVTQEGIRCSSFGECADVLSTEPDIAYEGVVGPLRFDAAGDPTRARYDVLTYNGENKAARTATTEG</sequence>
<dbReference type="InterPro" id="IPR028081">
    <property type="entry name" value="Leu-bd"/>
</dbReference>
<organism evidence="4 5">
    <name type="scientific">Homoserinibacter gongjuensis</name>
    <dbReference type="NCBI Taxonomy" id="1162968"/>
    <lineage>
        <taxon>Bacteria</taxon>
        <taxon>Bacillati</taxon>
        <taxon>Actinomycetota</taxon>
        <taxon>Actinomycetes</taxon>
        <taxon>Micrococcales</taxon>
        <taxon>Microbacteriaceae</taxon>
        <taxon>Homoserinibacter</taxon>
    </lineage>
</organism>
<feature type="domain" description="Leucine-binding protein" evidence="3">
    <location>
        <begin position="3"/>
        <end position="248"/>
    </location>
</feature>
<accession>A0ABQ6JSC5</accession>
<dbReference type="Gene3D" id="3.40.50.2300">
    <property type="match status" value="2"/>
</dbReference>
<name>A0ABQ6JSC5_9MICO</name>
<dbReference type="Pfam" id="PF13458">
    <property type="entry name" value="Peripla_BP_6"/>
    <property type="match status" value="1"/>
</dbReference>
<protein>
    <submittedName>
        <fullName evidence="4">Amino acid ABC transporter substrate-binding protein</fullName>
    </submittedName>
</protein>
<dbReference type="InterPro" id="IPR051010">
    <property type="entry name" value="BCAA_transport"/>
</dbReference>
<proteinExistence type="inferred from homology"/>
<dbReference type="InterPro" id="IPR028082">
    <property type="entry name" value="Peripla_BP_I"/>
</dbReference>
<dbReference type="PANTHER" id="PTHR30483">
    <property type="entry name" value="LEUCINE-SPECIFIC-BINDING PROTEIN"/>
    <property type="match status" value="1"/>
</dbReference>
<comment type="caution">
    <text evidence="4">The sequence shown here is derived from an EMBL/GenBank/DDBJ whole genome shotgun (WGS) entry which is preliminary data.</text>
</comment>
<dbReference type="PANTHER" id="PTHR30483:SF6">
    <property type="entry name" value="PERIPLASMIC BINDING PROTEIN OF ABC TRANSPORTER FOR NATURAL AMINO ACIDS"/>
    <property type="match status" value="1"/>
</dbReference>
<evidence type="ECO:0000259" key="3">
    <source>
        <dbReference type="Pfam" id="PF13458"/>
    </source>
</evidence>
<evidence type="ECO:0000256" key="2">
    <source>
        <dbReference type="ARBA" id="ARBA00022729"/>
    </source>
</evidence>
<dbReference type="EMBL" id="BSVA01000001">
    <property type="protein sequence ID" value="GMA91215.1"/>
    <property type="molecule type" value="Genomic_DNA"/>
</dbReference>